<feature type="transmembrane region" description="Helical" evidence="1">
    <location>
        <begin position="34"/>
        <end position="56"/>
    </location>
</feature>
<keyword evidence="2" id="KW-0378">Hydrolase</keyword>
<evidence type="ECO:0000313" key="3">
    <source>
        <dbReference type="Proteomes" id="UP000276133"/>
    </source>
</evidence>
<proteinExistence type="predicted"/>
<evidence type="ECO:0000256" key="1">
    <source>
        <dbReference type="SAM" id="Phobius"/>
    </source>
</evidence>
<dbReference type="OrthoDB" id="5145586at2759"/>
<evidence type="ECO:0000313" key="2">
    <source>
        <dbReference type="EMBL" id="RNA26300.1"/>
    </source>
</evidence>
<reference evidence="2 3" key="1">
    <citation type="journal article" date="2018" name="Sci. Rep.">
        <title>Genomic signatures of local adaptation to the degree of environmental predictability in rotifers.</title>
        <authorList>
            <person name="Franch-Gras L."/>
            <person name="Hahn C."/>
            <person name="Garcia-Roger E.M."/>
            <person name="Carmona M.J."/>
            <person name="Serra M."/>
            <person name="Gomez A."/>
        </authorList>
    </citation>
    <scope>NUCLEOTIDE SEQUENCE [LARGE SCALE GENOMIC DNA]</scope>
    <source>
        <strain evidence="2">HYR1</strain>
    </source>
</reference>
<sequence length="992" mass="110228">MSKFRYRSSTVDLGLKREKSFLNFGKKFCLTESLIMFFSIFIFSLKNALFIATLNGQVQLSLAKRRLFGGRKIGAAHSDAHLGILANVTDGLLGRDPPSGLLRKVIYLQLFFVHLERVAVLITLVILFDIIQPHVQLFGYLLGHCLRCDSLGERGAAEYGPGQLVHIVLSAQSNFFRTSLGIFELVGEARLRHYVRSSDGCGGRARLRHIDGGRLRRHLQLVLSGPLALEQVLDLLVEGNVGVLLVRVDVQSERHLLQLFPLVRERLLLFVELEAFAFEAAGAGAHLFAGRLHLGRVLVPHLPQLVGHGGARHLQRLDHVTGVALLLRIQKSVRVTMVTGATGPAAPVHIVLVVVGTVVVDDQNEVLDVEAARRDRRGDQQRHAGLLEKVHDALAVVLVDAAVQRHTRVGVFEQIFAQVVGVLLLVDEHDHAALGLKETEQLEQLEILFVLVDDDHVLLDLFADDAAAAHRHLDRLVQGLARQVLHFFGKGGAEHDRLPVGPHVLQYFVDLGLEAHVEHAVRLVQDHVGDPSQVGDASVVGGEHVDHAARRAHNDLGAALQLGYLLGYARAAVHSDHVEAEVARKLATLLGYLHGELAGRRHHHGYGAVVDLEWRLIEHVSEHGQQEGKRFAAARFGYADHVAARHDYGHRLGLDGRRLVKAVSFQALGHFEAHAALGPHFDRLGAIFSLNLNTLQFFSVLFDLVIGGHHLGLCLVLGVQTLAGKVVDAVRVLLLRVVLESVNVLFHNQTFIFLAFAGRLGNADHNGHFFARLLVHLLLDCARRERFGVYVFHERVQRVLFVLDDHIRRLRLIFLVVFVLQVPRARLFARLALRGRTVSGHSDQRHGCALGRRFLGPFLVAPLFDALPTLPHLFFESLLFGFFFGRYFGVRLALELGLVSKALGVHYLRVDVLSGGYGGRPSRQHLSGARAYRNQVGRQRLLGRPVLVAYFAQLLLGRRRLYDLVYVVDVDADFGRDFANHFGECGVRRFVR</sequence>
<gene>
    <name evidence="2" type="ORF">BpHYR1_025357</name>
</gene>
<comment type="caution">
    <text evidence="2">The sequence shown here is derived from an EMBL/GenBank/DDBJ whole genome shotgun (WGS) entry which is preliminary data.</text>
</comment>
<keyword evidence="1" id="KW-1133">Transmembrane helix</keyword>
<name>A0A3M7RSB4_BRAPC</name>
<accession>A0A3M7RSB4</accession>
<keyword evidence="2" id="KW-0347">Helicase</keyword>
<feature type="transmembrane region" description="Helical" evidence="1">
    <location>
        <begin position="105"/>
        <end position="128"/>
    </location>
</feature>
<keyword evidence="3" id="KW-1185">Reference proteome</keyword>
<keyword evidence="2" id="KW-0067">ATP-binding</keyword>
<keyword evidence="2" id="KW-0547">Nucleotide-binding</keyword>
<dbReference type="AlphaFoldDB" id="A0A3M7RSB4"/>
<keyword evidence="1" id="KW-0812">Transmembrane</keyword>
<protein>
    <submittedName>
        <fullName evidence="2">ATP-dependent RNA helicase</fullName>
    </submittedName>
</protein>
<dbReference type="Proteomes" id="UP000276133">
    <property type="component" value="Unassembled WGS sequence"/>
</dbReference>
<dbReference type="EMBL" id="REGN01002765">
    <property type="protein sequence ID" value="RNA26300.1"/>
    <property type="molecule type" value="Genomic_DNA"/>
</dbReference>
<dbReference type="AntiFam" id="ANF00149">
    <property type="entry name" value="Shadow ORF (opposite cshA)"/>
</dbReference>
<organism evidence="2 3">
    <name type="scientific">Brachionus plicatilis</name>
    <name type="common">Marine rotifer</name>
    <name type="synonym">Brachionus muelleri</name>
    <dbReference type="NCBI Taxonomy" id="10195"/>
    <lineage>
        <taxon>Eukaryota</taxon>
        <taxon>Metazoa</taxon>
        <taxon>Spiralia</taxon>
        <taxon>Gnathifera</taxon>
        <taxon>Rotifera</taxon>
        <taxon>Eurotatoria</taxon>
        <taxon>Monogononta</taxon>
        <taxon>Pseudotrocha</taxon>
        <taxon>Ploima</taxon>
        <taxon>Brachionidae</taxon>
        <taxon>Brachionus</taxon>
    </lineage>
</organism>
<dbReference type="GO" id="GO:0004386">
    <property type="term" value="F:helicase activity"/>
    <property type="evidence" value="ECO:0007669"/>
    <property type="project" value="UniProtKB-KW"/>
</dbReference>
<keyword evidence="1" id="KW-0472">Membrane</keyword>